<dbReference type="GO" id="GO:0005829">
    <property type="term" value="C:cytosol"/>
    <property type="evidence" value="ECO:0007669"/>
    <property type="project" value="TreeGrafter"/>
</dbReference>
<dbReference type="PANTHER" id="PTHR42904">
    <property type="entry name" value="NUDIX HYDROLASE, NUDC SUBFAMILY"/>
    <property type="match status" value="1"/>
</dbReference>
<dbReference type="GO" id="GO:0035529">
    <property type="term" value="F:NADH pyrophosphatase activity"/>
    <property type="evidence" value="ECO:0007669"/>
    <property type="project" value="TreeGrafter"/>
</dbReference>
<evidence type="ECO:0000256" key="2">
    <source>
        <dbReference type="ARBA" id="ARBA00001947"/>
    </source>
</evidence>
<dbReference type="RefSeq" id="WP_154620088.1">
    <property type="nucleotide sequence ID" value="NZ_VUNL01000003.1"/>
</dbReference>
<dbReference type="PANTHER" id="PTHR42904:SF6">
    <property type="entry name" value="NAD-CAPPED RNA HYDROLASE NUDT12"/>
    <property type="match status" value="1"/>
</dbReference>
<name>A0A6I2UQ45_9FIRM</name>
<keyword evidence="5" id="KW-0479">Metal-binding</keyword>
<comment type="similarity">
    <text evidence="3">Belongs to the Nudix hydrolase family. NudC subfamily.</text>
</comment>
<dbReference type="InterPro" id="IPR020084">
    <property type="entry name" value="NUDIX_hydrolase_CS"/>
</dbReference>
<accession>A0A6I2UQ45</accession>
<dbReference type="EC" id="3.6.1.22" evidence="4"/>
<evidence type="ECO:0000256" key="3">
    <source>
        <dbReference type="ARBA" id="ARBA00009595"/>
    </source>
</evidence>
<keyword evidence="12" id="KW-1185">Reference proteome</keyword>
<dbReference type="Proteomes" id="UP000430222">
    <property type="component" value="Unassembled WGS sequence"/>
</dbReference>
<proteinExistence type="inferred from homology"/>
<evidence type="ECO:0000256" key="9">
    <source>
        <dbReference type="ARBA" id="ARBA00023679"/>
    </source>
</evidence>
<evidence type="ECO:0000256" key="4">
    <source>
        <dbReference type="ARBA" id="ARBA00012381"/>
    </source>
</evidence>
<evidence type="ECO:0000313" key="11">
    <source>
        <dbReference type="EMBL" id="MSV24318.1"/>
    </source>
</evidence>
<keyword evidence="8" id="KW-0520">NAD</keyword>
<evidence type="ECO:0000256" key="7">
    <source>
        <dbReference type="ARBA" id="ARBA00022842"/>
    </source>
</evidence>
<dbReference type="InterPro" id="IPR015376">
    <property type="entry name" value="Znr_NADH_PPase"/>
</dbReference>
<protein>
    <recommendedName>
        <fullName evidence="4">NAD(+) diphosphatase</fullName>
        <ecNumber evidence="4">3.6.1.22</ecNumber>
    </recommendedName>
</protein>
<comment type="cofactor">
    <cofactor evidence="1">
        <name>Mg(2+)</name>
        <dbReference type="ChEBI" id="CHEBI:18420"/>
    </cofactor>
</comment>
<comment type="catalytic activity">
    <reaction evidence="9">
        <text>a 5'-end NAD(+)-phospho-ribonucleoside in mRNA + H2O = a 5'-end phospho-adenosine-phospho-ribonucleoside in mRNA + beta-nicotinamide D-ribonucleotide + 2 H(+)</text>
        <dbReference type="Rhea" id="RHEA:60876"/>
        <dbReference type="Rhea" id="RHEA-COMP:15698"/>
        <dbReference type="Rhea" id="RHEA-COMP:15719"/>
        <dbReference type="ChEBI" id="CHEBI:14649"/>
        <dbReference type="ChEBI" id="CHEBI:15377"/>
        <dbReference type="ChEBI" id="CHEBI:15378"/>
        <dbReference type="ChEBI" id="CHEBI:144029"/>
        <dbReference type="ChEBI" id="CHEBI:144051"/>
    </reaction>
    <physiologicalReaction direction="left-to-right" evidence="9">
        <dbReference type="Rhea" id="RHEA:60877"/>
    </physiologicalReaction>
</comment>
<dbReference type="Pfam" id="PF09297">
    <property type="entry name" value="Zn_ribbon_NUD"/>
    <property type="match status" value="1"/>
</dbReference>
<dbReference type="InterPro" id="IPR050241">
    <property type="entry name" value="NAD-cap_RNA_hydrolase_NudC"/>
</dbReference>
<dbReference type="Gene3D" id="3.90.79.10">
    <property type="entry name" value="Nucleoside Triphosphate Pyrophosphohydrolase"/>
    <property type="match status" value="1"/>
</dbReference>
<dbReference type="GO" id="GO:0046872">
    <property type="term" value="F:metal ion binding"/>
    <property type="evidence" value="ECO:0007669"/>
    <property type="project" value="UniProtKB-KW"/>
</dbReference>
<comment type="cofactor">
    <cofactor evidence="2">
        <name>Zn(2+)</name>
        <dbReference type="ChEBI" id="CHEBI:29105"/>
    </cofactor>
</comment>
<sequence length="278" mass="31672">MIQDIYPHKLHNEYHPDQSPRPDDAIICFVGNKILVGGKENAFTFPHRSELPVVSDGTYLFSLDRQAFYLVDGDFTGHSGSYRYHTLRDLRWHLKGPRENLYAAYTAYHLTTWYRENRFCGSCGQATVHAAAERALHCPACGRVIYPRLNPAVIVGVTDGNRILMTKYANRDVSFYALIAGFTEIGESMEECVAREVMEEVGLKVKNLRYYKSQPWGSADDILLGFYCDADGATDIRLDEKELREAVWVERDAIEGQPDNLSLTNEMMMVFKAGREPR</sequence>
<organism evidence="11 12">
    <name type="scientific">Selenomonas montiformis</name>
    <dbReference type="NCBI Taxonomy" id="2652285"/>
    <lineage>
        <taxon>Bacteria</taxon>
        <taxon>Bacillati</taxon>
        <taxon>Bacillota</taxon>
        <taxon>Negativicutes</taxon>
        <taxon>Selenomonadales</taxon>
        <taxon>Selenomonadaceae</taxon>
        <taxon>Selenomonas</taxon>
    </lineage>
</organism>
<gene>
    <name evidence="11" type="primary">nudC</name>
    <name evidence="11" type="ORF">FYJ78_03790</name>
</gene>
<dbReference type="PROSITE" id="PS51462">
    <property type="entry name" value="NUDIX"/>
    <property type="match status" value="1"/>
</dbReference>
<keyword evidence="6 11" id="KW-0378">Hydrolase</keyword>
<keyword evidence="7" id="KW-0460">Magnesium</keyword>
<dbReference type="CDD" id="cd03429">
    <property type="entry name" value="NUDIX_NADH_pyrophosphatase_Nudt13"/>
    <property type="match status" value="1"/>
</dbReference>
<dbReference type="AlphaFoldDB" id="A0A6I2UQ45"/>
<evidence type="ECO:0000256" key="8">
    <source>
        <dbReference type="ARBA" id="ARBA00023027"/>
    </source>
</evidence>
<dbReference type="Gene3D" id="3.90.79.20">
    <property type="match status" value="1"/>
</dbReference>
<dbReference type="PROSITE" id="PS00893">
    <property type="entry name" value="NUDIX_BOX"/>
    <property type="match status" value="1"/>
</dbReference>
<dbReference type="InterPro" id="IPR049734">
    <property type="entry name" value="NudC-like_C"/>
</dbReference>
<evidence type="ECO:0000313" key="12">
    <source>
        <dbReference type="Proteomes" id="UP000430222"/>
    </source>
</evidence>
<dbReference type="NCBIfam" id="NF001299">
    <property type="entry name" value="PRK00241.1"/>
    <property type="match status" value="1"/>
</dbReference>
<dbReference type="GO" id="GO:0019677">
    <property type="term" value="P:NAD+ catabolic process"/>
    <property type="evidence" value="ECO:0007669"/>
    <property type="project" value="TreeGrafter"/>
</dbReference>
<evidence type="ECO:0000256" key="6">
    <source>
        <dbReference type="ARBA" id="ARBA00022801"/>
    </source>
</evidence>
<evidence type="ECO:0000259" key="10">
    <source>
        <dbReference type="PROSITE" id="PS51462"/>
    </source>
</evidence>
<evidence type="ECO:0000256" key="5">
    <source>
        <dbReference type="ARBA" id="ARBA00022723"/>
    </source>
</evidence>
<reference evidence="11 12" key="1">
    <citation type="submission" date="2019-08" db="EMBL/GenBank/DDBJ databases">
        <title>In-depth cultivation of the pig gut microbiome towards novel bacterial diversity and tailored functional studies.</title>
        <authorList>
            <person name="Wylensek D."/>
            <person name="Hitch T.C.A."/>
            <person name="Clavel T."/>
        </authorList>
    </citation>
    <scope>NUCLEOTIDE SEQUENCE [LARGE SCALE GENOMIC DNA]</scope>
    <source>
        <strain evidence="12">WCA-380-WT-3B3</strain>
    </source>
</reference>
<dbReference type="GO" id="GO:0006742">
    <property type="term" value="P:NADP+ catabolic process"/>
    <property type="evidence" value="ECO:0007669"/>
    <property type="project" value="TreeGrafter"/>
</dbReference>
<dbReference type="SUPFAM" id="SSF55811">
    <property type="entry name" value="Nudix"/>
    <property type="match status" value="1"/>
</dbReference>
<dbReference type="Pfam" id="PF00293">
    <property type="entry name" value="NUDIX"/>
    <property type="match status" value="1"/>
</dbReference>
<comment type="caution">
    <text evidence="11">The sequence shown here is derived from an EMBL/GenBank/DDBJ whole genome shotgun (WGS) entry which is preliminary data.</text>
</comment>
<dbReference type="EMBL" id="VUNL01000003">
    <property type="protein sequence ID" value="MSV24318.1"/>
    <property type="molecule type" value="Genomic_DNA"/>
</dbReference>
<dbReference type="InterPro" id="IPR000086">
    <property type="entry name" value="NUDIX_hydrolase_dom"/>
</dbReference>
<evidence type="ECO:0000256" key="1">
    <source>
        <dbReference type="ARBA" id="ARBA00001946"/>
    </source>
</evidence>
<feature type="domain" description="Nudix hydrolase" evidence="10">
    <location>
        <begin position="148"/>
        <end position="271"/>
    </location>
</feature>
<dbReference type="InterPro" id="IPR015797">
    <property type="entry name" value="NUDIX_hydrolase-like_dom_sf"/>
</dbReference>